<feature type="signal peptide" evidence="2">
    <location>
        <begin position="1"/>
        <end position="21"/>
    </location>
</feature>
<evidence type="ECO:0000313" key="3">
    <source>
        <dbReference type="EMBL" id="PIK48007.1"/>
    </source>
</evidence>
<keyword evidence="2" id="KW-0732">Signal</keyword>
<proteinExistence type="predicted"/>
<dbReference type="AlphaFoldDB" id="A0A2G8KJ58"/>
<dbReference type="EMBL" id="MRZV01000545">
    <property type="protein sequence ID" value="PIK48007.1"/>
    <property type="molecule type" value="Genomic_DNA"/>
</dbReference>
<gene>
    <name evidence="3" type="ORF">BSL78_15108</name>
</gene>
<feature type="transmembrane region" description="Helical" evidence="1">
    <location>
        <begin position="354"/>
        <end position="378"/>
    </location>
</feature>
<keyword evidence="1" id="KW-1133">Transmembrane helix</keyword>
<name>A0A2G8KJ58_STIJA</name>
<dbReference type="OrthoDB" id="10580297at2759"/>
<feature type="chain" id="PRO_5013560339" evidence="2">
    <location>
        <begin position="22"/>
        <end position="464"/>
    </location>
</feature>
<comment type="caution">
    <text evidence="3">The sequence shown here is derived from an EMBL/GenBank/DDBJ whole genome shotgun (WGS) entry which is preliminary data.</text>
</comment>
<keyword evidence="4" id="KW-1185">Reference proteome</keyword>
<sequence length="464" mass="52611">MVTSWVTIITVLLFSDVRVFSTPDEECCIFEPLQKGCQETFQNNLECVLQRSKYLSDGECPRIKEAGEDDESGFYERGTVRLEGANTILDVQCHSQPSSDLKNQCKDYHQSNFIGLNILFTLSGWDIDGVLFDLRLLKGKDQPPLRSTEENCHYLLVNSSINNETAFAMQEMVFEYSSFMGLHPGSQYLLRATTLPIHPTEPVYSTIKITIPNCPKLPAWKKDYFCTRPSPANWGSTIVVKPNTLDVTFSVWPDTSVFNEYILYLILGAELKETNIITKVHISVDDIESLETMRLNLTEEKVIQHKFDVSSPGMYMIVVLPSPDDACIADTHWGGRMCLYDRLVVNLTNPDTPMLMIILVVVFLLLLCSVFAVCLLCYSSDICSNMAFFHIMKDVICGKCLDNPSLDEWTVTSEWHGIPYQWEPLKVGKPCSQEEHQTVRIASEEAQRLSQHECELKSLADCDC</sequence>
<dbReference type="Proteomes" id="UP000230750">
    <property type="component" value="Unassembled WGS sequence"/>
</dbReference>
<evidence type="ECO:0000256" key="1">
    <source>
        <dbReference type="SAM" id="Phobius"/>
    </source>
</evidence>
<keyword evidence="1" id="KW-0472">Membrane</keyword>
<evidence type="ECO:0000256" key="2">
    <source>
        <dbReference type="SAM" id="SignalP"/>
    </source>
</evidence>
<reference evidence="3 4" key="1">
    <citation type="journal article" date="2017" name="PLoS Biol.">
        <title>The sea cucumber genome provides insights into morphological evolution and visceral regeneration.</title>
        <authorList>
            <person name="Zhang X."/>
            <person name="Sun L."/>
            <person name="Yuan J."/>
            <person name="Sun Y."/>
            <person name="Gao Y."/>
            <person name="Zhang L."/>
            <person name="Li S."/>
            <person name="Dai H."/>
            <person name="Hamel J.F."/>
            <person name="Liu C."/>
            <person name="Yu Y."/>
            <person name="Liu S."/>
            <person name="Lin W."/>
            <person name="Guo K."/>
            <person name="Jin S."/>
            <person name="Xu P."/>
            <person name="Storey K.B."/>
            <person name="Huan P."/>
            <person name="Zhang T."/>
            <person name="Zhou Y."/>
            <person name="Zhang J."/>
            <person name="Lin C."/>
            <person name="Li X."/>
            <person name="Xing L."/>
            <person name="Huo D."/>
            <person name="Sun M."/>
            <person name="Wang L."/>
            <person name="Mercier A."/>
            <person name="Li F."/>
            <person name="Yang H."/>
            <person name="Xiang J."/>
        </authorList>
    </citation>
    <scope>NUCLEOTIDE SEQUENCE [LARGE SCALE GENOMIC DNA]</scope>
    <source>
        <strain evidence="3">Shaxun</strain>
        <tissue evidence="3">Muscle</tissue>
    </source>
</reference>
<keyword evidence="1" id="KW-0812">Transmembrane</keyword>
<organism evidence="3 4">
    <name type="scientific">Stichopus japonicus</name>
    <name type="common">Sea cucumber</name>
    <dbReference type="NCBI Taxonomy" id="307972"/>
    <lineage>
        <taxon>Eukaryota</taxon>
        <taxon>Metazoa</taxon>
        <taxon>Echinodermata</taxon>
        <taxon>Eleutherozoa</taxon>
        <taxon>Echinozoa</taxon>
        <taxon>Holothuroidea</taxon>
        <taxon>Aspidochirotacea</taxon>
        <taxon>Aspidochirotida</taxon>
        <taxon>Stichopodidae</taxon>
        <taxon>Apostichopus</taxon>
    </lineage>
</organism>
<protein>
    <submittedName>
        <fullName evidence="3">Uncharacterized protein</fullName>
    </submittedName>
</protein>
<accession>A0A2G8KJ58</accession>
<evidence type="ECO:0000313" key="4">
    <source>
        <dbReference type="Proteomes" id="UP000230750"/>
    </source>
</evidence>